<dbReference type="Gene3D" id="1.10.530.10">
    <property type="match status" value="1"/>
</dbReference>
<evidence type="ECO:0000256" key="2">
    <source>
        <dbReference type="ARBA" id="ARBA00009387"/>
    </source>
</evidence>
<reference evidence="5 7" key="1">
    <citation type="submission" date="2016-06" db="EMBL/GenBank/DDBJ databases">
        <title>Microsymbionts genomes from the relict species Vavilovia formosa.</title>
        <authorList>
            <person name="Chirak E."/>
            <person name="Kimeklis A."/>
            <person name="Andronov E."/>
        </authorList>
    </citation>
    <scope>NUCLEOTIDE SEQUENCE [LARGE SCALE GENOMIC DNA]</scope>
    <source>
        <strain evidence="5 7">Vaf10</strain>
        <plasmid evidence="7">Plasmid unnamed4</plasmid>
        <plasmid evidence="5">unnamed4</plasmid>
    </source>
</reference>
<dbReference type="RefSeq" id="WP_064697753.1">
    <property type="nucleotide sequence ID" value="NZ_CP016292.1"/>
</dbReference>
<dbReference type="PROSITE" id="PS51257">
    <property type="entry name" value="PROKAR_LIPOPROTEIN"/>
    <property type="match status" value="1"/>
</dbReference>
<sequence>MAIKSMKTMSILLVLSQSCLGLAVPSFVMAEPKIEVGSATCIDGATPPDEIKRLILKEATRQQFDEKLVLAIAGQESRFGQRVNSKTGARGPMQLMPTTAVRYGVTDICDARQNIRGGVSYLKDLTAMFGGNIMLVIAAYNAGENRIITARGIPSIGETVSYTALVTNAYFGLDKVFASGNKTGRAAGPGTGSTASGVDLLASMPSSDEPLPINRTTTQSRHSDWIDGSVLYVQ</sequence>
<name>A0A1B1CP85_RHILE</name>
<dbReference type="InterPro" id="IPR023346">
    <property type="entry name" value="Lysozyme-like_dom_sf"/>
</dbReference>
<dbReference type="CDD" id="cd00254">
    <property type="entry name" value="LT-like"/>
    <property type="match status" value="1"/>
</dbReference>
<evidence type="ECO:0000256" key="1">
    <source>
        <dbReference type="ARBA" id="ARBA00007734"/>
    </source>
</evidence>
<evidence type="ECO:0000313" key="6">
    <source>
        <dbReference type="EMBL" id="API56807.1"/>
    </source>
</evidence>
<evidence type="ECO:0000313" key="5">
    <source>
        <dbReference type="EMBL" id="ANP91526.1"/>
    </source>
</evidence>
<dbReference type="PANTHER" id="PTHR37423:SF2">
    <property type="entry name" value="MEMBRANE-BOUND LYTIC MUREIN TRANSGLYCOSYLASE C"/>
    <property type="match status" value="1"/>
</dbReference>
<geneLocation type="plasmid" evidence="6">
    <name>unnamed3</name>
</geneLocation>
<feature type="chain" id="PRO_5010464694" evidence="3">
    <location>
        <begin position="31"/>
        <end position="234"/>
    </location>
</feature>
<dbReference type="Proteomes" id="UP000092691">
    <property type="component" value="Plasmid unnamed4"/>
</dbReference>
<protein>
    <submittedName>
        <fullName evidence="5">Transglycosylase</fullName>
    </submittedName>
</protein>
<evidence type="ECO:0000313" key="8">
    <source>
        <dbReference type="Proteomes" id="UP000183050"/>
    </source>
</evidence>
<evidence type="ECO:0000259" key="4">
    <source>
        <dbReference type="Pfam" id="PF01464"/>
    </source>
</evidence>
<geneLocation type="plasmid" evidence="5 7">
    <name>unnamed4</name>
</geneLocation>
<dbReference type="SUPFAM" id="SSF53955">
    <property type="entry name" value="Lysozyme-like"/>
    <property type="match status" value="1"/>
</dbReference>
<geneLocation type="plasmid" evidence="8">
    <name>unnamed3 sequence</name>
</geneLocation>
<dbReference type="EMBL" id="CP018231">
    <property type="protein sequence ID" value="API56807.1"/>
    <property type="molecule type" value="Genomic_DNA"/>
</dbReference>
<dbReference type="PANTHER" id="PTHR37423">
    <property type="entry name" value="SOLUBLE LYTIC MUREIN TRANSGLYCOSYLASE-RELATED"/>
    <property type="match status" value="1"/>
</dbReference>
<comment type="similarity">
    <text evidence="1">Belongs to the transglycosylase Slt family.</text>
</comment>
<dbReference type="EMBL" id="CP016292">
    <property type="protein sequence ID" value="ANP91526.1"/>
    <property type="molecule type" value="Genomic_DNA"/>
</dbReference>
<keyword evidence="3" id="KW-0732">Signal</keyword>
<keyword evidence="5" id="KW-0614">Plasmid</keyword>
<dbReference type="Proteomes" id="UP000183050">
    <property type="component" value="Plasmid unnamed3"/>
</dbReference>
<dbReference type="OrthoDB" id="9801695at2"/>
<evidence type="ECO:0000256" key="3">
    <source>
        <dbReference type="SAM" id="SignalP"/>
    </source>
</evidence>
<gene>
    <name evidence="5" type="ORF">BA011_36060</name>
    <name evidence="6" type="ORF">BMW22_35975</name>
</gene>
<dbReference type="Pfam" id="PF01464">
    <property type="entry name" value="SLT"/>
    <property type="match status" value="1"/>
</dbReference>
<reference evidence="6 8" key="2">
    <citation type="submission" date="2016-11" db="EMBL/GenBank/DDBJ databases">
        <title>Rhizobium leguminosarum bv. viciae strain Vaf12 isolated from Vavilovia formosa root nodules from Russia, Dagestan.</title>
        <authorList>
            <person name="Kimeklis A."/>
        </authorList>
    </citation>
    <scope>NUCLEOTIDE SEQUENCE [LARGE SCALE GENOMIC DNA]</scope>
    <source>
        <strain evidence="6 8">Vaf-108</strain>
        <plasmid evidence="8">Plasmid unnamed3 sequence</plasmid>
        <plasmid evidence="6">unnamed3</plasmid>
    </source>
</reference>
<feature type="domain" description="Transglycosylase SLT" evidence="4">
    <location>
        <begin position="54"/>
        <end position="151"/>
    </location>
</feature>
<comment type="similarity">
    <text evidence="2">Belongs to the virb1 family.</text>
</comment>
<dbReference type="InterPro" id="IPR008258">
    <property type="entry name" value="Transglycosylase_SLT_dom_1"/>
</dbReference>
<accession>A0A1B1CP85</accession>
<evidence type="ECO:0000313" key="7">
    <source>
        <dbReference type="Proteomes" id="UP000092691"/>
    </source>
</evidence>
<feature type="signal peptide" evidence="3">
    <location>
        <begin position="1"/>
        <end position="30"/>
    </location>
</feature>
<proteinExistence type="inferred from homology"/>
<organism evidence="5 7">
    <name type="scientific">Rhizobium leguminosarum</name>
    <dbReference type="NCBI Taxonomy" id="384"/>
    <lineage>
        <taxon>Bacteria</taxon>
        <taxon>Pseudomonadati</taxon>
        <taxon>Pseudomonadota</taxon>
        <taxon>Alphaproteobacteria</taxon>
        <taxon>Hyphomicrobiales</taxon>
        <taxon>Rhizobiaceae</taxon>
        <taxon>Rhizobium/Agrobacterium group</taxon>
        <taxon>Rhizobium</taxon>
    </lineage>
</organism>
<dbReference type="AlphaFoldDB" id="A0A1B1CP85"/>